<dbReference type="InterPro" id="IPR005094">
    <property type="entry name" value="Endonuclease_MobA/VirD2"/>
</dbReference>
<gene>
    <name evidence="2" type="ORF">CLV60_1085</name>
</gene>
<dbReference type="RefSeq" id="WP_106596574.1">
    <property type="nucleotide sequence ID" value="NZ_PYAS01000008.1"/>
</dbReference>
<keyword evidence="3" id="KW-1185">Reference proteome</keyword>
<proteinExistence type="predicted"/>
<dbReference type="Pfam" id="PF03432">
    <property type="entry name" value="Relaxase"/>
    <property type="match status" value="1"/>
</dbReference>
<organism evidence="2 3">
    <name type="scientific">Dyadobacter jiangsuensis</name>
    <dbReference type="NCBI Taxonomy" id="1591085"/>
    <lineage>
        <taxon>Bacteria</taxon>
        <taxon>Pseudomonadati</taxon>
        <taxon>Bacteroidota</taxon>
        <taxon>Cytophagia</taxon>
        <taxon>Cytophagales</taxon>
        <taxon>Spirosomataceae</taxon>
        <taxon>Dyadobacter</taxon>
    </lineage>
</organism>
<evidence type="ECO:0000313" key="2">
    <source>
        <dbReference type="EMBL" id="PSL27151.1"/>
    </source>
</evidence>
<feature type="domain" description="MobA/VirD2-like nuclease" evidence="1">
    <location>
        <begin position="57"/>
        <end position="166"/>
    </location>
</feature>
<accession>A0A2P8FZK1</accession>
<sequence>MIGKASLGSSAKRLIEYCYYDKKVSAKMQRKLDIKEVRGELVYIQNLGIKIQPDGKLDLEYLIKQFEGNHSRNKQLSKYIWHQSFSFAPGERPGNETITSITTEFAREFGFEQNQMLVFKHEDTRNLHFHIVANRLNHNGKNTADHFKNYARIGTFSRKMEHKLGLVQAPDMRINQRRTQELSVTDHAHLKLRQTIDKLLDSVKSIDELEKELVNAGYKSYIGRGIAFFNMQKKIKIKGSDLGRDYSLSSLEKRLAQNLEIGLKKELRQDLQKQKKRGLSL</sequence>
<dbReference type="EMBL" id="PYAS01000008">
    <property type="protein sequence ID" value="PSL27151.1"/>
    <property type="molecule type" value="Genomic_DNA"/>
</dbReference>
<protein>
    <submittedName>
        <fullName evidence="2">Relaxase/mobilization nuclease-like protein</fullName>
    </submittedName>
</protein>
<reference evidence="2 3" key="1">
    <citation type="submission" date="2018-03" db="EMBL/GenBank/DDBJ databases">
        <title>Genomic Encyclopedia of Archaeal and Bacterial Type Strains, Phase II (KMG-II): from individual species to whole genera.</title>
        <authorList>
            <person name="Goeker M."/>
        </authorList>
    </citation>
    <scope>NUCLEOTIDE SEQUENCE [LARGE SCALE GENOMIC DNA]</scope>
    <source>
        <strain evidence="2 3">DSM 29057</strain>
    </source>
</reference>
<dbReference type="AlphaFoldDB" id="A0A2P8FZK1"/>
<name>A0A2P8FZK1_9BACT</name>
<comment type="caution">
    <text evidence="2">The sequence shown here is derived from an EMBL/GenBank/DDBJ whole genome shotgun (WGS) entry which is preliminary data.</text>
</comment>
<dbReference type="OrthoDB" id="915634at2"/>
<evidence type="ECO:0000313" key="3">
    <source>
        <dbReference type="Proteomes" id="UP000241964"/>
    </source>
</evidence>
<dbReference type="Proteomes" id="UP000241964">
    <property type="component" value="Unassembled WGS sequence"/>
</dbReference>
<evidence type="ECO:0000259" key="1">
    <source>
        <dbReference type="Pfam" id="PF03432"/>
    </source>
</evidence>